<reference evidence="2" key="1">
    <citation type="submission" date="2019-08" db="EMBL/GenBank/DDBJ databases">
        <authorList>
            <person name="Kucharzyk K."/>
            <person name="Murdoch R.W."/>
            <person name="Higgins S."/>
            <person name="Loffler F."/>
        </authorList>
    </citation>
    <scope>NUCLEOTIDE SEQUENCE</scope>
</reference>
<comment type="caution">
    <text evidence="2">The sequence shown here is derived from an EMBL/GenBank/DDBJ whole genome shotgun (WGS) entry which is preliminary data.</text>
</comment>
<name>A0A645D923_9ZZZZ</name>
<dbReference type="InterPro" id="IPR046858">
    <property type="entry name" value="ChrB_N"/>
</dbReference>
<dbReference type="Pfam" id="PF20229">
    <property type="entry name" value="ChrB_N"/>
    <property type="match status" value="1"/>
</dbReference>
<accession>A0A645D923</accession>
<protein>
    <recommendedName>
        <fullName evidence="1">ChrB N-terminal domain-containing protein</fullName>
    </recommendedName>
</protein>
<sequence>MELFNQDRDTEYKELLEKCDDFFREIEKETQGKNFVFAELEENEAEYQKLEEWLNKIMLRDFFNAPLKKQSEEKLGKCKQILNDFSEAIYRKNNEIE</sequence>
<evidence type="ECO:0000313" key="2">
    <source>
        <dbReference type="EMBL" id="MPM85443.1"/>
    </source>
</evidence>
<feature type="domain" description="ChrB N-terminal" evidence="1">
    <location>
        <begin position="2"/>
        <end position="95"/>
    </location>
</feature>
<organism evidence="2">
    <name type="scientific">bioreactor metagenome</name>
    <dbReference type="NCBI Taxonomy" id="1076179"/>
    <lineage>
        <taxon>unclassified sequences</taxon>
        <taxon>metagenomes</taxon>
        <taxon>ecological metagenomes</taxon>
    </lineage>
</organism>
<dbReference type="EMBL" id="VSSQ01033750">
    <property type="protein sequence ID" value="MPM85443.1"/>
    <property type="molecule type" value="Genomic_DNA"/>
</dbReference>
<evidence type="ECO:0000259" key="1">
    <source>
        <dbReference type="Pfam" id="PF20229"/>
    </source>
</evidence>
<proteinExistence type="predicted"/>
<gene>
    <name evidence="2" type="ORF">SDC9_132524</name>
</gene>
<dbReference type="AlphaFoldDB" id="A0A645D923"/>